<dbReference type="InterPro" id="IPR014718">
    <property type="entry name" value="GH-type_carb-bd"/>
</dbReference>
<evidence type="ECO:0000313" key="3">
    <source>
        <dbReference type="EMBL" id="KAF2834161.1"/>
    </source>
</evidence>
<organism evidence="3 4">
    <name type="scientific">Patellaria atrata CBS 101060</name>
    <dbReference type="NCBI Taxonomy" id="1346257"/>
    <lineage>
        <taxon>Eukaryota</taxon>
        <taxon>Fungi</taxon>
        <taxon>Dikarya</taxon>
        <taxon>Ascomycota</taxon>
        <taxon>Pezizomycotina</taxon>
        <taxon>Dothideomycetes</taxon>
        <taxon>Dothideomycetes incertae sedis</taxon>
        <taxon>Patellariales</taxon>
        <taxon>Patellariaceae</taxon>
        <taxon>Patellaria</taxon>
    </lineage>
</organism>
<dbReference type="OrthoDB" id="449263at2759"/>
<dbReference type="Gene3D" id="2.70.98.10">
    <property type="match status" value="1"/>
</dbReference>
<accession>A0A9P4VIK6</accession>
<protein>
    <submittedName>
        <fullName evidence="3">Glycoside hydrolase family 92 protein</fullName>
    </submittedName>
</protein>
<keyword evidence="4" id="KW-1185">Reference proteome</keyword>
<dbReference type="GO" id="GO:0005634">
    <property type="term" value="C:nucleus"/>
    <property type="evidence" value="ECO:0007669"/>
    <property type="project" value="TreeGrafter"/>
</dbReference>
<dbReference type="InterPro" id="IPR005887">
    <property type="entry name" value="GH92_a_mannosidase_put"/>
</dbReference>
<dbReference type="PANTHER" id="PTHR12143">
    <property type="entry name" value="PEPTIDE N-GLYCANASE PNGASE -RELATED"/>
    <property type="match status" value="1"/>
</dbReference>
<comment type="caution">
    <text evidence="3">The sequence shown here is derived from an EMBL/GenBank/DDBJ whole genome shotgun (WGS) entry which is preliminary data.</text>
</comment>
<dbReference type="Gene3D" id="3.30.2080.10">
    <property type="entry name" value="GH92 mannosidase domain"/>
    <property type="match status" value="1"/>
</dbReference>
<dbReference type="PANTHER" id="PTHR12143:SF42">
    <property type="entry name" value="PUTATIVE SUBFAMILY (AFU_ORTHOLOGUE AFUA_6G13760)-RELATED"/>
    <property type="match status" value="1"/>
</dbReference>
<evidence type="ECO:0000259" key="1">
    <source>
        <dbReference type="Pfam" id="PF07971"/>
    </source>
</evidence>
<dbReference type="Pfam" id="PF17678">
    <property type="entry name" value="Glyco_hydro_92N"/>
    <property type="match status" value="1"/>
</dbReference>
<dbReference type="Gene3D" id="1.20.1610.10">
    <property type="entry name" value="alpha-1,2-mannosidases domains"/>
    <property type="match status" value="1"/>
</dbReference>
<name>A0A9P4VIK6_9PEZI</name>
<dbReference type="AlphaFoldDB" id="A0A9P4VIK6"/>
<dbReference type="NCBIfam" id="TIGR01180">
    <property type="entry name" value="aman2_put"/>
    <property type="match status" value="1"/>
</dbReference>
<sequence>MAKAVADSHSGQAMGGFTPDDSQVLGFSHMHDSGTGGGMSMGALPIFITAGCPGDDINRCVFNKMNRGYMPDYNSLSVRPGYFALNVTETTLNTTLRAEMTASNKTALYRFKFPEYPDPISFPNPNTVEVQTAKFRPFLFVDLSDLANTRIEGSASVDAETSRMTASGRFVPSFGTGDYQIYICADVKGAPIKNNGVFINTRAGAEPKSINVTRDGVNNPPEILPAGVWTQFEPPPEREILVRVGLSFVSEEKACANAEREIPDFDFEGTLDTAVAAWEDKLSVVSVEIPPDMDPQYPKGFWSGIYRTMLSPQDYTGENPFWESDEPYYDSFYCIWDSFRSIHPFLTLIDPQAQTDMVRAMIDIYRHEGKLPDCRMSFCKGFTQGGSNADIVLVDAYLKNLTANIDWNTAYEALISDAEDEPPNWAVEGRGGLKSWKELHYIPADDFDPYGSGPFTRSVSRTVEYAYDDFVIGTLAALLGKTEDAAKYRERGTYWRNLFNPTTRSVLRAEDTNFTGFLQPRFANGSWGFQDPARCSPVVLQHACYLNPNGGETYEGPIWLYTLFAPGHMSSLITLLGGPESFVKRLDFMFTSGLLYIGNEVSFLSLFLYHYVGRPGRSTYRVHQFIPAQFTATWGGLPGNDDSGAMGSFQAFAMMGIFPNAGQDVYLITAPFFPEVSVKNPQTGKTATVKCKNWDKEYHNIYIQSAKLDGEVYTKSWLTHKFFLEGGMLELVLGDTESETWGRALEDLPPSVDIDLGRQVFESRWADGTVIRA</sequence>
<gene>
    <name evidence="3" type="ORF">M501DRAFT_1001471</name>
</gene>
<dbReference type="SUPFAM" id="SSF48208">
    <property type="entry name" value="Six-hairpin glycosidases"/>
    <property type="match status" value="1"/>
</dbReference>
<dbReference type="FunFam" id="3.30.2080.10:FF:000001">
    <property type="entry name" value="Alpha-1,2-mannosidase subfamily"/>
    <property type="match status" value="1"/>
</dbReference>
<evidence type="ECO:0000313" key="4">
    <source>
        <dbReference type="Proteomes" id="UP000799429"/>
    </source>
</evidence>
<dbReference type="Proteomes" id="UP000799429">
    <property type="component" value="Unassembled WGS sequence"/>
</dbReference>
<evidence type="ECO:0000259" key="2">
    <source>
        <dbReference type="Pfam" id="PF17678"/>
    </source>
</evidence>
<dbReference type="EMBL" id="MU006127">
    <property type="protein sequence ID" value="KAF2834161.1"/>
    <property type="molecule type" value="Genomic_DNA"/>
</dbReference>
<dbReference type="GO" id="GO:0005829">
    <property type="term" value="C:cytosol"/>
    <property type="evidence" value="ECO:0007669"/>
    <property type="project" value="TreeGrafter"/>
</dbReference>
<dbReference type="InterPro" id="IPR050883">
    <property type="entry name" value="PNGase"/>
</dbReference>
<dbReference type="InterPro" id="IPR041371">
    <property type="entry name" value="GH92_N"/>
</dbReference>
<proteinExistence type="predicted"/>
<keyword evidence="3" id="KW-0378">Hydrolase</keyword>
<feature type="domain" description="Glycosyl hydrolase family 92" evidence="1">
    <location>
        <begin position="253"/>
        <end position="735"/>
    </location>
</feature>
<dbReference type="GO" id="GO:0005975">
    <property type="term" value="P:carbohydrate metabolic process"/>
    <property type="evidence" value="ECO:0007669"/>
    <property type="project" value="InterPro"/>
</dbReference>
<dbReference type="FunFam" id="1.20.1610.10:FF:000002">
    <property type="entry name" value="Alpha-1,2-mannosidase family protein"/>
    <property type="match status" value="1"/>
</dbReference>
<dbReference type="GO" id="GO:0030246">
    <property type="term" value="F:carbohydrate binding"/>
    <property type="evidence" value="ECO:0007669"/>
    <property type="project" value="InterPro"/>
</dbReference>
<dbReference type="GO" id="GO:0006516">
    <property type="term" value="P:glycoprotein catabolic process"/>
    <property type="evidence" value="ECO:0007669"/>
    <property type="project" value="TreeGrafter"/>
</dbReference>
<feature type="domain" description="Glycosyl hydrolase family 92 N-terminal" evidence="2">
    <location>
        <begin position="1"/>
        <end position="247"/>
    </location>
</feature>
<dbReference type="InterPro" id="IPR008928">
    <property type="entry name" value="6-hairpin_glycosidase_sf"/>
</dbReference>
<dbReference type="FunFam" id="1.20.1050.60:FF:000002">
    <property type="entry name" value="Glycosyl hydrolase family 92"/>
    <property type="match status" value="1"/>
</dbReference>
<reference evidence="3" key="1">
    <citation type="journal article" date="2020" name="Stud. Mycol.">
        <title>101 Dothideomycetes genomes: a test case for predicting lifestyles and emergence of pathogens.</title>
        <authorList>
            <person name="Haridas S."/>
            <person name="Albert R."/>
            <person name="Binder M."/>
            <person name="Bloem J."/>
            <person name="Labutti K."/>
            <person name="Salamov A."/>
            <person name="Andreopoulos B."/>
            <person name="Baker S."/>
            <person name="Barry K."/>
            <person name="Bills G."/>
            <person name="Bluhm B."/>
            <person name="Cannon C."/>
            <person name="Castanera R."/>
            <person name="Culley D."/>
            <person name="Daum C."/>
            <person name="Ezra D."/>
            <person name="Gonzalez J."/>
            <person name="Henrissat B."/>
            <person name="Kuo A."/>
            <person name="Liang C."/>
            <person name="Lipzen A."/>
            <person name="Lutzoni F."/>
            <person name="Magnuson J."/>
            <person name="Mondo S."/>
            <person name="Nolan M."/>
            <person name="Ohm R."/>
            <person name="Pangilinan J."/>
            <person name="Park H.-J."/>
            <person name="Ramirez L."/>
            <person name="Alfaro M."/>
            <person name="Sun H."/>
            <person name="Tritt A."/>
            <person name="Yoshinaga Y."/>
            <person name="Zwiers L.-H."/>
            <person name="Turgeon B."/>
            <person name="Goodwin S."/>
            <person name="Spatafora J."/>
            <person name="Crous P."/>
            <person name="Grigoriev I."/>
        </authorList>
    </citation>
    <scope>NUCLEOTIDE SEQUENCE</scope>
    <source>
        <strain evidence="3">CBS 101060</strain>
    </source>
</reference>
<dbReference type="InterPro" id="IPR012939">
    <property type="entry name" value="Glyco_hydro_92"/>
</dbReference>
<dbReference type="Gene3D" id="1.20.1050.60">
    <property type="entry name" value="alpha-1,2-mannosidase"/>
    <property type="match status" value="1"/>
</dbReference>
<dbReference type="Pfam" id="PF07971">
    <property type="entry name" value="Glyco_hydro_92"/>
    <property type="match status" value="1"/>
</dbReference>
<dbReference type="GO" id="GO:0000224">
    <property type="term" value="F:peptide-N4-(N-acetyl-beta-glucosaminyl)asparagine amidase activity"/>
    <property type="evidence" value="ECO:0007669"/>
    <property type="project" value="TreeGrafter"/>
</dbReference>